<feature type="region of interest" description="Disordered" evidence="1">
    <location>
        <begin position="501"/>
        <end position="550"/>
    </location>
</feature>
<feature type="compositionally biased region" description="Basic and acidic residues" evidence="1">
    <location>
        <begin position="793"/>
        <end position="802"/>
    </location>
</feature>
<feature type="region of interest" description="Disordered" evidence="1">
    <location>
        <begin position="1"/>
        <end position="142"/>
    </location>
</feature>
<dbReference type="GO" id="GO:0006355">
    <property type="term" value="P:regulation of DNA-templated transcription"/>
    <property type="evidence" value="ECO:0007669"/>
    <property type="project" value="InterPro"/>
</dbReference>
<evidence type="ECO:0008006" key="4">
    <source>
        <dbReference type="Google" id="ProtNLM"/>
    </source>
</evidence>
<gene>
    <name evidence="2" type="ORF">IFR04_005477</name>
</gene>
<dbReference type="EMBL" id="JAFJYH010000066">
    <property type="protein sequence ID" value="KAG4421418.1"/>
    <property type="molecule type" value="Genomic_DNA"/>
</dbReference>
<feature type="compositionally biased region" description="Polar residues" evidence="1">
    <location>
        <begin position="123"/>
        <end position="137"/>
    </location>
</feature>
<dbReference type="GO" id="GO:0007623">
    <property type="term" value="P:circadian rhythm"/>
    <property type="evidence" value="ECO:0007669"/>
    <property type="project" value="InterPro"/>
</dbReference>
<evidence type="ECO:0000256" key="1">
    <source>
        <dbReference type="SAM" id="MobiDB-lite"/>
    </source>
</evidence>
<feature type="compositionally biased region" description="Low complexity" evidence="1">
    <location>
        <begin position="238"/>
        <end position="248"/>
    </location>
</feature>
<feature type="compositionally biased region" description="Basic and acidic residues" evidence="1">
    <location>
        <begin position="69"/>
        <end position="79"/>
    </location>
</feature>
<dbReference type="InterPro" id="IPR018554">
    <property type="entry name" value="FRQ"/>
</dbReference>
<evidence type="ECO:0000313" key="3">
    <source>
        <dbReference type="Proteomes" id="UP000664132"/>
    </source>
</evidence>
<dbReference type="Pfam" id="PF09421">
    <property type="entry name" value="FRQ"/>
    <property type="match status" value="1"/>
</dbReference>
<dbReference type="OrthoDB" id="2536795at2759"/>
<dbReference type="GO" id="GO:0005737">
    <property type="term" value="C:cytoplasm"/>
    <property type="evidence" value="ECO:0007669"/>
    <property type="project" value="InterPro"/>
</dbReference>
<dbReference type="AlphaFoldDB" id="A0A8H7TMD8"/>
<proteinExistence type="predicted"/>
<feature type="compositionally biased region" description="Polar residues" evidence="1">
    <location>
        <begin position="782"/>
        <end position="792"/>
    </location>
</feature>
<feature type="compositionally biased region" description="Basic and acidic residues" evidence="1">
    <location>
        <begin position="161"/>
        <end position="183"/>
    </location>
</feature>
<sequence length="995" mass="108796">MLATSEGARPRSPHRTHPRRPPPHLSVSLRHDGPMPEEKAEEPKVEMKGRHAVGATTRQPSDESYDSGESGKRWFDQANKHPGKGLGFPGAEDDEPPYFLPRNSSNHSIDAHMDRSRLYPGHITSQPQRLQRSVTGGSSVGDYRSVIDDLTIENQKLKQELRKLKKPNDTPHLEKDKLFEVRIHGKLSARKRRELEDVLGSFASSIDESTEKTSTQSKQSKATHSHSSLEHPKKSAAKDSSSSNTSTSRLPDSAYASMSNSGPTSLFTPTNGNGAEGRKASQPEVKSDQNIHSFLHNIPEGLLPKHSPVMTERQKKKFVVQRLEQLFTGRKGVIVGDHSQPLQQQEVSASAAKADQAANHGVSPLEGLREAHMLPQDVGRSKSTNTTNHTGNEFTEPYISDASDEASPDDSPCQRPTRPLDLDPDRAQVPSENVDYIRHLGLSTPKFSSETSSDSVTAADADGWIYLNLLVNMAQLHIVNVTPGFIREALSDVSERFQVSRDGKKVRWRGGTQGTRMSSDDGASTAANRSPVDSDSLDEPDRKRRKVDARKFAPVPVETLSAEAAQSKPLQSFHYKPLFHHSESPGGFISSDESESLFGYNAKDEAVPDSTSADPQMWRGGPNQRSAKERQDAGLLVYYTGARFCTDLSGDRGRASTPLHESAVDEDGYFKSQQGALGGTSRKDVPMFERTPSGSLLPYRPFKDYAIGGSIPGLDQPRPTTPELLSDGTDDEFFANNSPSGTTPPTKRQAFESTGLGGTRPADHFIMKVQTRRTVTDERNSSKASRFPLSSSEQKRLAHDIPRSSLESFMESNMGDSKTRTSSTTGTAGDSVETLPVRTEIISSHLKQLAPSELPPPLGYHTAYSSSDEDSDSSDASSQSSHSQRKPRYPRISLSSPIEHPSWAQCYPDGGLSDGDESDDSEEDDDGSIDMLAEARRLDPETVAAKEKEFEMGIDDKGTDAATVNESVSPGFRGVRGLLRRSTTSEVPTSAMDED</sequence>
<feature type="compositionally biased region" description="Polar residues" evidence="1">
    <location>
        <begin position="381"/>
        <end position="393"/>
    </location>
</feature>
<comment type="caution">
    <text evidence="2">The sequence shown here is derived from an EMBL/GenBank/DDBJ whole genome shotgun (WGS) entry which is preliminary data.</text>
</comment>
<feature type="region of interest" description="Disordered" evidence="1">
    <location>
        <begin position="161"/>
        <end position="190"/>
    </location>
</feature>
<dbReference type="Proteomes" id="UP000664132">
    <property type="component" value="Unassembled WGS sequence"/>
</dbReference>
<keyword evidence="3" id="KW-1185">Reference proteome</keyword>
<feature type="compositionally biased region" description="Acidic residues" evidence="1">
    <location>
        <begin position="914"/>
        <end position="928"/>
    </location>
</feature>
<accession>A0A8H7TMD8</accession>
<feature type="compositionally biased region" description="Polar residues" evidence="1">
    <location>
        <begin position="514"/>
        <end position="533"/>
    </location>
</feature>
<feature type="region of interest" description="Disordered" evidence="1">
    <location>
        <begin position="205"/>
        <end position="286"/>
    </location>
</feature>
<feature type="compositionally biased region" description="Polar residues" evidence="1">
    <location>
        <begin position="256"/>
        <end position="273"/>
    </location>
</feature>
<feature type="region of interest" description="Disordered" evidence="1">
    <location>
        <begin position="729"/>
        <end position="941"/>
    </location>
</feature>
<name>A0A8H7TMD8_9HELO</name>
<feature type="compositionally biased region" description="Basic and acidic residues" evidence="1">
    <location>
        <begin position="29"/>
        <end position="49"/>
    </location>
</feature>
<feature type="region of interest" description="Disordered" evidence="1">
    <location>
        <begin position="376"/>
        <end position="427"/>
    </location>
</feature>
<feature type="compositionally biased region" description="Basic residues" evidence="1">
    <location>
        <begin position="11"/>
        <end position="22"/>
    </location>
</feature>
<evidence type="ECO:0000313" key="2">
    <source>
        <dbReference type="EMBL" id="KAG4421418.1"/>
    </source>
</evidence>
<organism evidence="2 3">
    <name type="scientific">Cadophora malorum</name>
    <dbReference type="NCBI Taxonomy" id="108018"/>
    <lineage>
        <taxon>Eukaryota</taxon>
        <taxon>Fungi</taxon>
        <taxon>Dikarya</taxon>
        <taxon>Ascomycota</taxon>
        <taxon>Pezizomycotina</taxon>
        <taxon>Leotiomycetes</taxon>
        <taxon>Helotiales</taxon>
        <taxon>Ploettnerulaceae</taxon>
        <taxon>Cadophora</taxon>
    </lineage>
</organism>
<feature type="compositionally biased region" description="Polar residues" evidence="1">
    <location>
        <begin position="735"/>
        <end position="746"/>
    </location>
</feature>
<feature type="compositionally biased region" description="Basic and acidic residues" evidence="1">
    <location>
        <begin position="276"/>
        <end position="286"/>
    </location>
</feature>
<feature type="compositionally biased region" description="Basic and acidic residues" evidence="1">
    <location>
        <begin position="227"/>
        <end position="237"/>
    </location>
</feature>
<dbReference type="GO" id="GO:0005634">
    <property type="term" value="C:nucleus"/>
    <property type="evidence" value="ECO:0007669"/>
    <property type="project" value="InterPro"/>
</dbReference>
<reference evidence="2" key="1">
    <citation type="submission" date="2021-02" db="EMBL/GenBank/DDBJ databases">
        <title>Genome sequence Cadophora malorum strain M34.</title>
        <authorList>
            <person name="Stefanovic E."/>
            <person name="Vu D."/>
            <person name="Scully C."/>
            <person name="Dijksterhuis J."/>
            <person name="Roader J."/>
            <person name="Houbraken J."/>
        </authorList>
    </citation>
    <scope>NUCLEOTIDE SEQUENCE</scope>
    <source>
        <strain evidence="2">M34</strain>
    </source>
</reference>
<feature type="region of interest" description="Disordered" evidence="1">
    <location>
        <begin position="605"/>
        <end position="629"/>
    </location>
</feature>
<protein>
    <recommendedName>
        <fullName evidence="4">Frequency clock protein</fullName>
    </recommendedName>
</protein>
<feature type="compositionally biased region" description="Polar residues" evidence="1">
    <location>
        <begin position="805"/>
        <end position="828"/>
    </location>
</feature>